<proteinExistence type="predicted"/>
<dbReference type="PANTHER" id="PTHR43519:SF1">
    <property type="entry name" value="ATP-DEPENDENT RNA HELICASE HRPB"/>
    <property type="match status" value="1"/>
</dbReference>
<reference evidence="7 8" key="1">
    <citation type="journal article" date="2019" name="Int. J. Syst. Evol. Microbiol.">
        <title>The Global Catalogue of Microorganisms (GCM) 10K type strain sequencing project: providing services to taxonomists for standard genome sequencing and annotation.</title>
        <authorList>
            <consortium name="The Broad Institute Genomics Platform"/>
            <consortium name="The Broad Institute Genome Sequencing Center for Infectious Disease"/>
            <person name="Wu L."/>
            <person name="Ma J."/>
        </authorList>
    </citation>
    <scope>NUCLEOTIDE SEQUENCE [LARGE SCALE GENOMIC DNA]</scope>
    <source>
        <strain evidence="7 8">JCM 15900</strain>
    </source>
</reference>
<dbReference type="InterPro" id="IPR014001">
    <property type="entry name" value="Helicase_ATP-bd"/>
</dbReference>
<dbReference type="Proteomes" id="UP001500984">
    <property type="component" value="Unassembled WGS sequence"/>
</dbReference>
<dbReference type="Gene3D" id="1.20.120.1080">
    <property type="match status" value="1"/>
</dbReference>
<dbReference type="SMART" id="SM00847">
    <property type="entry name" value="HA2"/>
    <property type="match status" value="1"/>
</dbReference>
<dbReference type="InterPro" id="IPR007502">
    <property type="entry name" value="Helicase-assoc_dom"/>
</dbReference>
<keyword evidence="4" id="KW-0067">ATP-binding</keyword>
<dbReference type="InterPro" id="IPR001650">
    <property type="entry name" value="Helicase_C-like"/>
</dbReference>
<dbReference type="PROSITE" id="PS51194">
    <property type="entry name" value="HELICASE_CTER"/>
    <property type="match status" value="1"/>
</dbReference>
<feature type="domain" description="Helicase ATP-binding" evidence="5">
    <location>
        <begin position="38"/>
        <end position="219"/>
    </location>
</feature>
<protein>
    <submittedName>
        <fullName evidence="7">ATP-dependent helicase HrpB</fullName>
    </submittedName>
</protein>
<keyword evidence="1" id="KW-0547">Nucleotide-binding</keyword>
<dbReference type="RefSeq" id="WP_344337892.1">
    <property type="nucleotide sequence ID" value="NZ_BAAAPZ010000017.1"/>
</dbReference>
<dbReference type="EMBL" id="BAAAPZ010000017">
    <property type="protein sequence ID" value="GAA2103754.1"/>
    <property type="molecule type" value="Genomic_DNA"/>
</dbReference>
<dbReference type="InterPro" id="IPR027417">
    <property type="entry name" value="P-loop_NTPase"/>
</dbReference>
<evidence type="ECO:0000259" key="6">
    <source>
        <dbReference type="PROSITE" id="PS51194"/>
    </source>
</evidence>
<sequence>MTRRSPLAPHGFALDRISSGLPAAALVPQLRALAEQTAAAGGSGVRAVIEAPPGTGKTTVVPPALAAVLAEGAMPGGPMSADPAAEAGSPPPRILVTQPRRMAARAAAARLAQLSGLQVGEEVGFTVRGESQAGRRTRIEFVTTGVLLRRLLRDPELGGVQAVVLDEVHERSLDTDLAFGMLHELAELREDLSLLAMSATLDAGAWAELLGEDGAPAPVLSIEAVTHPLTVRWAPPPQRALDARGVRPDFLVHMAETVHRAVEEAAEDEAGTAPDPGAGPADVLVFAPGRREVERLTGLIRDRVPGEVLTLTGSTPPREQQRILAAREGATPASRRRIVVATSVAESALTVPGVRVVVDSCLARVPHFDTGRGMGGLVTVRESKASGAQRAGRAARLGPGTVWRCCAESDWAAFPAAAPPEVLTADLTSAVLDLAVWGSPGGAGLPLPTALPTPGVTAAARTLHGLGALESADPSARATALGRRLSRVPADPRTARGLLLAAPLIGTRAAAECAALLSADVRVEDGDLAEALRRARKGHAPAGWAATWTAEAKRLAGVAGRGTQTPGRSGGRRTQSAAVPLAHDHAPPFDPARLRTAEDQLGLFLALSRPEQLARRRESGDEYLLASGTGVQLPRGSRLHGEAWIAVAEVGLAGERPLLRAGVGIDEDLALWAGEALRSTTEEAAWAETDSGAALRARKVERLGAIVLSSTPVPVGIAAARRAVARRTAEAFAALTAGTEAAVAFADLASAAEIEEFELLRGRLGLLHATLGAPWPDVRADALTGRTADNGSTGVPPWLEQEVERAARALVKGGRGSAVRMRLHSALQALLPWPEAARLDELAPLRVEVPSGSHVRLRYPAPEAGGAPVLAVKLQEMFGAETGPAVVLGRVPVVLHLLSPARRQLAVTADLSAFWSGAYAQVRAENRGKYLKHPWPEDPRTATATALTKKRAGLQ</sequence>
<dbReference type="PROSITE" id="PS51192">
    <property type="entry name" value="HELICASE_ATP_BIND_1"/>
    <property type="match status" value="1"/>
</dbReference>
<keyword evidence="8" id="KW-1185">Reference proteome</keyword>
<evidence type="ECO:0000256" key="4">
    <source>
        <dbReference type="ARBA" id="ARBA00022840"/>
    </source>
</evidence>
<organism evidence="7 8">
    <name type="scientific">Brevibacterium salitolerans</name>
    <dbReference type="NCBI Taxonomy" id="1403566"/>
    <lineage>
        <taxon>Bacteria</taxon>
        <taxon>Bacillati</taxon>
        <taxon>Actinomycetota</taxon>
        <taxon>Actinomycetes</taxon>
        <taxon>Micrococcales</taxon>
        <taxon>Brevibacteriaceae</taxon>
        <taxon>Brevibacterium</taxon>
    </lineage>
</organism>
<evidence type="ECO:0000313" key="8">
    <source>
        <dbReference type="Proteomes" id="UP001500984"/>
    </source>
</evidence>
<keyword evidence="2" id="KW-0378">Hydrolase</keyword>
<dbReference type="Pfam" id="PF08482">
    <property type="entry name" value="HrpB_C"/>
    <property type="match status" value="1"/>
</dbReference>
<dbReference type="InterPro" id="IPR011545">
    <property type="entry name" value="DEAD/DEAH_box_helicase_dom"/>
</dbReference>
<evidence type="ECO:0000256" key="2">
    <source>
        <dbReference type="ARBA" id="ARBA00022801"/>
    </source>
</evidence>
<dbReference type="Pfam" id="PF00271">
    <property type="entry name" value="Helicase_C"/>
    <property type="match status" value="1"/>
</dbReference>
<dbReference type="CDD" id="cd18791">
    <property type="entry name" value="SF2_C_RHA"/>
    <property type="match status" value="1"/>
</dbReference>
<gene>
    <name evidence="7" type="primary">hrpB</name>
    <name evidence="7" type="ORF">GCM10009823_27910</name>
</gene>
<dbReference type="Gene3D" id="3.40.50.300">
    <property type="entry name" value="P-loop containing nucleotide triphosphate hydrolases"/>
    <property type="match status" value="2"/>
</dbReference>
<dbReference type="InterPro" id="IPR013689">
    <property type="entry name" value="RNA_helicase_ATP-dep_HrpB_C"/>
</dbReference>
<dbReference type="SMART" id="SM00487">
    <property type="entry name" value="DEXDc"/>
    <property type="match status" value="1"/>
</dbReference>
<evidence type="ECO:0000256" key="1">
    <source>
        <dbReference type="ARBA" id="ARBA00022741"/>
    </source>
</evidence>
<accession>A0ABN2X351</accession>
<evidence type="ECO:0000259" key="5">
    <source>
        <dbReference type="PROSITE" id="PS51192"/>
    </source>
</evidence>
<dbReference type="GO" id="GO:0004386">
    <property type="term" value="F:helicase activity"/>
    <property type="evidence" value="ECO:0007669"/>
    <property type="project" value="UniProtKB-KW"/>
</dbReference>
<evidence type="ECO:0000256" key="3">
    <source>
        <dbReference type="ARBA" id="ARBA00022806"/>
    </source>
</evidence>
<dbReference type="Pfam" id="PF00270">
    <property type="entry name" value="DEAD"/>
    <property type="match status" value="1"/>
</dbReference>
<dbReference type="SUPFAM" id="SSF52540">
    <property type="entry name" value="P-loop containing nucleoside triphosphate hydrolases"/>
    <property type="match status" value="1"/>
</dbReference>
<feature type="domain" description="Helicase C-terminal" evidence="6">
    <location>
        <begin position="257"/>
        <end position="438"/>
    </location>
</feature>
<dbReference type="PANTHER" id="PTHR43519">
    <property type="entry name" value="ATP-DEPENDENT RNA HELICASE HRPB"/>
    <property type="match status" value="1"/>
</dbReference>
<comment type="caution">
    <text evidence="7">The sequence shown here is derived from an EMBL/GenBank/DDBJ whole genome shotgun (WGS) entry which is preliminary data.</text>
</comment>
<dbReference type="SMART" id="SM00490">
    <property type="entry name" value="HELICc"/>
    <property type="match status" value="1"/>
</dbReference>
<evidence type="ECO:0000313" key="7">
    <source>
        <dbReference type="EMBL" id="GAA2103754.1"/>
    </source>
</evidence>
<name>A0ABN2X351_9MICO</name>
<keyword evidence="3 7" id="KW-0347">Helicase</keyword>